<name>A0A1G7V9Q1_9PROT</name>
<evidence type="ECO:0000256" key="5">
    <source>
        <dbReference type="ARBA" id="ARBA00022842"/>
    </source>
</evidence>
<dbReference type="GO" id="GO:0046872">
    <property type="term" value="F:metal ion binding"/>
    <property type="evidence" value="ECO:0007669"/>
    <property type="project" value="UniProtKB-KW"/>
</dbReference>
<dbReference type="PANTHER" id="PTHR43200">
    <property type="entry name" value="PHOSPHATASE"/>
    <property type="match status" value="1"/>
</dbReference>
<dbReference type="EMBL" id="FNCE01000024">
    <property type="protein sequence ID" value="SDG56271.1"/>
    <property type="molecule type" value="Genomic_DNA"/>
</dbReference>
<evidence type="ECO:0000256" key="3">
    <source>
        <dbReference type="ARBA" id="ARBA00022723"/>
    </source>
</evidence>
<dbReference type="PANTHER" id="PTHR43200:SF6">
    <property type="entry name" value="3'(2'),5'-BISPHOSPHATE NUCLEOTIDASE"/>
    <property type="match status" value="1"/>
</dbReference>
<dbReference type="InterPro" id="IPR000760">
    <property type="entry name" value="Inositol_monophosphatase-like"/>
</dbReference>
<dbReference type="SUPFAM" id="SSF56655">
    <property type="entry name" value="Carbohydrate phosphatase"/>
    <property type="match status" value="1"/>
</dbReference>
<feature type="binding site" evidence="6">
    <location>
        <position position="94"/>
    </location>
    <ligand>
        <name>Mg(2+)</name>
        <dbReference type="ChEBI" id="CHEBI:18420"/>
        <label>1</label>
        <note>catalytic</note>
    </ligand>
</feature>
<evidence type="ECO:0000256" key="2">
    <source>
        <dbReference type="ARBA" id="ARBA00009759"/>
    </source>
</evidence>
<evidence type="ECO:0000256" key="6">
    <source>
        <dbReference type="PIRSR" id="PIRSR600760-2"/>
    </source>
</evidence>
<evidence type="ECO:0000256" key="1">
    <source>
        <dbReference type="ARBA" id="ARBA00001946"/>
    </source>
</evidence>
<protein>
    <submittedName>
        <fullName evidence="7">Myo-inositol-1(Or 4)-monophosphatase</fullName>
    </submittedName>
</protein>
<proteinExistence type="inferred from homology"/>
<dbReference type="PRINTS" id="PR00377">
    <property type="entry name" value="IMPHPHTASES"/>
</dbReference>
<feature type="binding site" evidence="6">
    <location>
        <position position="93"/>
    </location>
    <ligand>
        <name>Mg(2+)</name>
        <dbReference type="ChEBI" id="CHEBI:18420"/>
        <label>2</label>
    </ligand>
</feature>
<dbReference type="AlphaFoldDB" id="A0A1G7V9Q1"/>
<dbReference type="Gene3D" id="3.40.190.80">
    <property type="match status" value="1"/>
</dbReference>
<feature type="binding site" evidence="6">
    <location>
        <position position="91"/>
    </location>
    <ligand>
        <name>Mg(2+)</name>
        <dbReference type="ChEBI" id="CHEBI:18420"/>
        <label>1</label>
        <note>catalytic</note>
    </ligand>
</feature>
<keyword evidence="8" id="KW-1185">Reference proteome</keyword>
<sequence length="265" mass="27943">MPLAPLDPHPDPADLALAERLADMGREITLRHFRGGGAIASKDDLSPVSVADLEAEDAMRAAIAAARPDHGIEGEERSATRPGARCVWHIDPLDGTRPFATGTPTFATLITLVVDGLPLLGVVELPALAERWLAVRGQPTVHIDAQGRRQVRARRCTDLANAWLSTSRPYSGAAPGARIPLMDRVAAVEPGGDSLSYGLLASGRLDLAVDAGLDPHDYLPLKLVVEGAGGVVTDCAGQPLPVSGIRDILAAATPELHAQAVRWMR</sequence>
<evidence type="ECO:0000256" key="4">
    <source>
        <dbReference type="ARBA" id="ARBA00022801"/>
    </source>
</evidence>
<dbReference type="RefSeq" id="WP_176758701.1">
    <property type="nucleotide sequence ID" value="NZ_FNCE01000024.1"/>
</dbReference>
<dbReference type="Pfam" id="PF00459">
    <property type="entry name" value="Inositol_P"/>
    <property type="match status" value="1"/>
</dbReference>
<gene>
    <name evidence="7" type="ORF">SAMN05216241_1247</name>
</gene>
<dbReference type="GO" id="GO:0000105">
    <property type="term" value="P:L-histidine biosynthetic process"/>
    <property type="evidence" value="ECO:0007669"/>
    <property type="project" value="TreeGrafter"/>
</dbReference>
<organism evidence="7 8">
    <name type="scientific">Limimonas halophila</name>
    <dbReference type="NCBI Taxonomy" id="1082479"/>
    <lineage>
        <taxon>Bacteria</taxon>
        <taxon>Pseudomonadati</taxon>
        <taxon>Pseudomonadota</taxon>
        <taxon>Alphaproteobacteria</taxon>
        <taxon>Rhodospirillales</taxon>
        <taxon>Rhodovibrionaceae</taxon>
        <taxon>Limimonas</taxon>
    </lineage>
</organism>
<accession>A0A1G7V9Q1</accession>
<keyword evidence="3 6" id="KW-0479">Metal-binding</keyword>
<dbReference type="InterPro" id="IPR020583">
    <property type="entry name" value="Inositol_monoP_metal-BS"/>
</dbReference>
<dbReference type="STRING" id="1082479.SAMN05216241_1247"/>
<dbReference type="PROSITE" id="PS00629">
    <property type="entry name" value="IMP_1"/>
    <property type="match status" value="1"/>
</dbReference>
<feature type="binding site" evidence="6">
    <location>
        <position position="217"/>
    </location>
    <ligand>
        <name>Mg(2+)</name>
        <dbReference type="ChEBI" id="CHEBI:18420"/>
        <label>1</label>
        <note>catalytic</note>
    </ligand>
</feature>
<comment type="similarity">
    <text evidence="2">Belongs to the inositol monophosphatase superfamily.</text>
</comment>
<feature type="binding site" evidence="6">
    <location>
        <position position="75"/>
    </location>
    <ligand>
        <name>Mg(2+)</name>
        <dbReference type="ChEBI" id="CHEBI:18420"/>
        <label>1</label>
        <note>catalytic</note>
    </ligand>
</feature>
<dbReference type="GO" id="GO:0016791">
    <property type="term" value="F:phosphatase activity"/>
    <property type="evidence" value="ECO:0007669"/>
    <property type="project" value="UniProtKB-ARBA"/>
</dbReference>
<dbReference type="Gene3D" id="3.30.540.10">
    <property type="entry name" value="Fructose-1,6-Bisphosphatase, subunit A, domain 1"/>
    <property type="match status" value="1"/>
</dbReference>
<dbReference type="Proteomes" id="UP000199415">
    <property type="component" value="Unassembled WGS sequence"/>
</dbReference>
<evidence type="ECO:0000313" key="7">
    <source>
        <dbReference type="EMBL" id="SDG56271.1"/>
    </source>
</evidence>
<reference evidence="7 8" key="1">
    <citation type="submission" date="2016-10" db="EMBL/GenBank/DDBJ databases">
        <authorList>
            <person name="de Groot N.N."/>
        </authorList>
    </citation>
    <scope>NUCLEOTIDE SEQUENCE [LARGE SCALE GENOMIC DNA]</scope>
    <source>
        <strain evidence="7 8">DSM 25584</strain>
    </source>
</reference>
<keyword evidence="4" id="KW-0378">Hydrolase</keyword>
<dbReference type="InterPro" id="IPR051090">
    <property type="entry name" value="Inositol_monoP_superfamily"/>
</dbReference>
<comment type="cofactor">
    <cofactor evidence="1 6">
        <name>Mg(2+)</name>
        <dbReference type="ChEBI" id="CHEBI:18420"/>
    </cofactor>
</comment>
<keyword evidence="5 6" id="KW-0460">Magnesium</keyword>
<evidence type="ECO:0000313" key="8">
    <source>
        <dbReference type="Proteomes" id="UP000199415"/>
    </source>
</evidence>